<evidence type="ECO:0000259" key="2">
    <source>
        <dbReference type="PROSITE" id="PS50181"/>
    </source>
</evidence>
<dbReference type="InterPro" id="IPR036047">
    <property type="entry name" value="F-box-like_dom_sf"/>
</dbReference>
<sequence>MAPETTRTTSPLTALPPELLLHTFSYLDVQSLVSVQLVSKHFDALFKDPLNESVIWRNACVIHGLIGFARPSSNPTQPQAVQEGKIGSEPPRREWGRWREWAEEQTGLGGLKGEAMDVVWSDVLDLYSSQSFIGLSTDVNWKAFFKRRLAIHHAFSGQLPSDIICYKDIDSPSHPDPNDDDSYLSKIRRIYEALIRIQGERNKRPPLRPVRTWASVASFDVVEETIDEEGTAASSETALTDTLLSKFIHTFYQLLPTNEKVHRIKVDERNGFFLTTSRVGGLVVRDVESRKVLWELPKSYVRPYAHLEYENGYIIFDRLDGTKEPDDRQHLASALATPLLNSIDSDPNTYIRSRIRSEAMSSSHLPTRKRLLDMANADTSTATKRLPIEAIVQTVENIQGISVPEGYGQDSDSDLLGSEGEGNAGSVSNHAGVISVSGLSPSVEVSARQRDEGKEEDDALMDKEHHILGVNVHATSYSGPQPEAVGSSSGEASSKEKGKGKEKATVEEEKNPTFPTFKPFKTGWWDANSTFSGNAFNPSRATTKSSQSGKKRKGDPLALISNISTQLGSLNYVELGERWIFLAGQESLRVFARGKEFFEQVNEVARSSGSETVASTSSTSTSNQKHNFDATNNSAPTTTSGGSAPTIIGRKPYNWTPEDFTSLSPGQLALRIPCDKFQYSRWSASLGPQSYRPHWGSETVRQEVVWAEDMARESEDTVNVGVVPSPAGSRMWQNDPLGTYGLQATRGGYHYWANTGWDDDEEEEEEKEENGLGMIIKRRRRLYDEFVAVHISPCQNHLALLLSSSRLLFVPHFERLIKAEEDLWDIGVDLQLGSVECPSVYLSYGSGEAQGGGSAGRVGVVTQQGIYIITPYLKNPFKNSALSSSTRPVELIVMRLAPSFIDPRRLIDVSCLQMSDTGVWVNYDAPEPPRIEVNLDWIAAKGNDTLEKDKGKKKKGKNKKGKATTSGNGSQSSNGMKSKSQKPPLSYHTAGKAHRWTSQQFPLGTTPPSQFQVQGGKCKWNDAEITWRKRRLEMSMERVATLHDDRFTKTLSEKRINEDGMGGQGVRDLLNGDMVVLTEDITGDRLSWIQQMRAKSEAHQIRFIPPEY</sequence>
<feature type="compositionally biased region" description="Low complexity" evidence="1">
    <location>
        <begin position="966"/>
        <end position="982"/>
    </location>
</feature>
<feature type="domain" description="F-box" evidence="2">
    <location>
        <begin position="9"/>
        <end position="59"/>
    </location>
</feature>
<feature type="compositionally biased region" description="Polar residues" evidence="1">
    <location>
        <begin position="623"/>
        <end position="643"/>
    </location>
</feature>
<feature type="compositionally biased region" description="Basic and acidic residues" evidence="1">
    <location>
        <begin position="493"/>
        <end position="511"/>
    </location>
</feature>
<organism evidence="3 4">
    <name type="scientific">Candolleomyces eurysporus</name>
    <dbReference type="NCBI Taxonomy" id="2828524"/>
    <lineage>
        <taxon>Eukaryota</taxon>
        <taxon>Fungi</taxon>
        <taxon>Dikarya</taxon>
        <taxon>Basidiomycota</taxon>
        <taxon>Agaricomycotina</taxon>
        <taxon>Agaricomycetes</taxon>
        <taxon>Agaricomycetidae</taxon>
        <taxon>Agaricales</taxon>
        <taxon>Agaricineae</taxon>
        <taxon>Psathyrellaceae</taxon>
        <taxon>Candolleomyces</taxon>
    </lineage>
</organism>
<dbReference type="Gene3D" id="1.20.1280.50">
    <property type="match status" value="1"/>
</dbReference>
<dbReference type="PROSITE" id="PS50181">
    <property type="entry name" value="FBOX"/>
    <property type="match status" value="1"/>
</dbReference>
<keyword evidence="4" id="KW-1185">Reference proteome</keyword>
<feature type="region of interest" description="Disordered" evidence="1">
    <location>
        <begin position="402"/>
        <end position="429"/>
    </location>
</feature>
<feature type="compositionally biased region" description="Low complexity" evidence="1">
    <location>
        <begin position="483"/>
        <end position="492"/>
    </location>
</feature>
<dbReference type="Pfam" id="PF12937">
    <property type="entry name" value="F-box-like"/>
    <property type="match status" value="1"/>
</dbReference>
<evidence type="ECO:0000313" key="3">
    <source>
        <dbReference type="EMBL" id="KAJ2928384.1"/>
    </source>
</evidence>
<dbReference type="InterPro" id="IPR001810">
    <property type="entry name" value="F-box_dom"/>
</dbReference>
<evidence type="ECO:0000256" key="1">
    <source>
        <dbReference type="SAM" id="MobiDB-lite"/>
    </source>
</evidence>
<feature type="compositionally biased region" description="Basic residues" evidence="1">
    <location>
        <begin position="951"/>
        <end position="962"/>
    </location>
</feature>
<feature type="region of interest" description="Disordered" evidence="1">
    <location>
        <begin position="608"/>
        <end position="650"/>
    </location>
</feature>
<dbReference type="AlphaFoldDB" id="A0A9W8J6L6"/>
<feature type="region of interest" description="Disordered" evidence="1">
    <location>
        <begin position="438"/>
        <end position="457"/>
    </location>
</feature>
<reference evidence="3" key="1">
    <citation type="submission" date="2022-06" db="EMBL/GenBank/DDBJ databases">
        <title>Genome Sequence of Candolleomyces eurysporus.</title>
        <authorList>
            <person name="Buettner E."/>
        </authorList>
    </citation>
    <scope>NUCLEOTIDE SEQUENCE</scope>
    <source>
        <strain evidence="3">VTCC 930004</strain>
    </source>
</reference>
<comment type="caution">
    <text evidence="3">The sequence shown here is derived from an EMBL/GenBank/DDBJ whole genome shotgun (WGS) entry which is preliminary data.</text>
</comment>
<name>A0A9W8J6L6_9AGAR</name>
<protein>
    <recommendedName>
        <fullName evidence="2">F-box domain-containing protein</fullName>
    </recommendedName>
</protein>
<evidence type="ECO:0000313" key="4">
    <source>
        <dbReference type="Proteomes" id="UP001140091"/>
    </source>
</evidence>
<dbReference type="SUPFAM" id="SSF81383">
    <property type="entry name" value="F-box domain"/>
    <property type="match status" value="1"/>
</dbReference>
<dbReference type="EMBL" id="JANBPK010000928">
    <property type="protein sequence ID" value="KAJ2928384.1"/>
    <property type="molecule type" value="Genomic_DNA"/>
</dbReference>
<feature type="compositionally biased region" description="Polar residues" evidence="1">
    <location>
        <begin position="531"/>
        <end position="548"/>
    </location>
</feature>
<dbReference type="Proteomes" id="UP001140091">
    <property type="component" value="Unassembled WGS sequence"/>
</dbReference>
<feature type="compositionally biased region" description="Low complexity" evidence="1">
    <location>
        <begin position="608"/>
        <end position="622"/>
    </location>
</feature>
<accession>A0A9W8J6L6</accession>
<feature type="region of interest" description="Disordered" evidence="1">
    <location>
        <begin position="531"/>
        <end position="554"/>
    </location>
</feature>
<dbReference type="OrthoDB" id="550575at2759"/>
<feature type="non-terminal residue" evidence="3">
    <location>
        <position position="1"/>
    </location>
</feature>
<gene>
    <name evidence="3" type="ORF">H1R20_g8698</name>
</gene>
<proteinExistence type="predicted"/>
<feature type="region of interest" description="Disordered" evidence="1">
    <location>
        <begin position="946"/>
        <end position="991"/>
    </location>
</feature>
<feature type="region of interest" description="Disordered" evidence="1">
    <location>
        <begin position="474"/>
        <end position="519"/>
    </location>
</feature>